<dbReference type="Proteomes" id="UP000245698">
    <property type="component" value="Unassembled WGS sequence"/>
</dbReference>
<evidence type="ECO:0000313" key="1">
    <source>
        <dbReference type="EMBL" id="SJM30313.1"/>
    </source>
</evidence>
<gene>
    <name evidence="1" type="ORF">BQ8482_130212</name>
</gene>
<protein>
    <submittedName>
        <fullName evidence="1">Uncharacterized protein</fullName>
    </submittedName>
</protein>
<dbReference type="EMBL" id="FUIG01000019">
    <property type="protein sequence ID" value="SJM30313.1"/>
    <property type="molecule type" value="Genomic_DNA"/>
</dbReference>
<evidence type="ECO:0000313" key="2">
    <source>
        <dbReference type="Proteomes" id="UP000245698"/>
    </source>
</evidence>
<proteinExistence type="predicted"/>
<dbReference type="AlphaFoldDB" id="A0A2P9AGP3"/>
<reference evidence="2" key="1">
    <citation type="submission" date="2016-12" db="EMBL/GenBank/DDBJ databases">
        <authorList>
            <person name="Brunel B."/>
        </authorList>
    </citation>
    <scope>NUCLEOTIDE SEQUENCE [LARGE SCALE GENOMIC DNA]</scope>
</reference>
<name>A0A2P9AGP3_9HYPH</name>
<organism evidence="1 2">
    <name type="scientific">Mesorhizobium delmotii</name>
    <dbReference type="NCBI Taxonomy" id="1631247"/>
    <lineage>
        <taxon>Bacteria</taxon>
        <taxon>Pseudomonadati</taxon>
        <taxon>Pseudomonadota</taxon>
        <taxon>Alphaproteobacteria</taxon>
        <taxon>Hyphomicrobiales</taxon>
        <taxon>Phyllobacteriaceae</taxon>
        <taxon>Mesorhizobium</taxon>
    </lineage>
</organism>
<keyword evidence="2" id="KW-1185">Reference proteome</keyword>
<accession>A0A2P9AGP3</accession>
<sequence length="79" mass="9196">MSCEWRKGMVRLAKNDEFDAFRAKWADVETLGERKELARKMQRIWWGFVGDVRLGNHVSPIARRMALTGLIAIPWTYAS</sequence>